<dbReference type="GO" id="GO:0071973">
    <property type="term" value="P:bacterial-type flagellum-dependent cell motility"/>
    <property type="evidence" value="ECO:0007669"/>
    <property type="project" value="InterPro"/>
</dbReference>
<feature type="domain" description="Flagellar motor switch protein FliG C-terminal" evidence="10">
    <location>
        <begin position="222"/>
        <end position="328"/>
    </location>
</feature>
<dbReference type="Pfam" id="PF14842">
    <property type="entry name" value="FliG_N"/>
    <property type="match status" value="1"/>
</dbReference>
<comment type="subcellular location">
    <subcellularLocation>
        <location evidence="1">Bacterial flagellum basal body</location>
    </subcellularLocation>
    <subcellularLocation>
        <location evidence="2">Cell membrane</location>
        <topology evidence="2">Peripheral membrane protein</topology>
        <orientation evidence="2">Cytoplasmic side</orientation>
    </subcellularLocation>
</comment>
<keyword evidence="7" id="KW-0283">Flagellar rotation</keyword>
<dbReference type="GO" id="GO:0006935">
    <property type="term" value="P:chemotaxis"/>
    <property type="evidence" value="ECO:0007669"/>
    <property type="project" value="UniProtKB-KW"/>
</dbReference>
<dbReference type="PANTHER" id="PTHR30534">
    <property type="entry name" value="FLAGELLAR MOTOR SWITCH PROTEIN FLIG"/>
    <property type="match status" value="1"/>
</dbReference>
<reference evidence="13 14" key="1">
    <citation type="submission" date="2018-10" db="EMBL/GenBank/DDBJ databases">
        <title>Genomic Encyclopedia of Archaeal and Bacterial Type Strains, Phase II (KMG-II): from individual species to whole genera.</title>
        <authorList>
            <person name="Goeker M."/>
        </authorList>
    </citation>
    <scope>NUCLEOTIDE SEQUENCE [LARGE SCALE GENOMIC DNA]</scope>
    <source>
        <strain evidence="13 14">DSM 16510</strain>
    </source>
</reference>
<feature type="domain" description="Flagellar motor switch protein FliG middle" evidence="11">
    <location>
        <begin position="119"/>
        <end position="189"/>
    </location>
</feature>
<keyword evidence="8" id="KW-0472">Membrane</keyword>
<keyword evidence="5" id="KW-1003">Cell membrane</keyword>
<dbReference type="GO" id="GO:0009425">
    <property type="term" value="C:bacterial-type flagellum basal body"/>
    <property type="evidence" value="ECO:0007669"/>
    <property type="project" value="UniProtKB-SubCell"/>
</dbReference>
<dbReference type="PRINTS" id="PR00954">
    <property type="entry name" value="FLGMOTORFLIG"/>
</dbReference>
<evidence type="ECO:0000256" key="4">
    <source>
        <dbReference type="ARBA" id="ARBA00021870"/>
    </source>
</evidence>
<keyword evidence="9" id="KW-0975">Bacterial flagellum</keyword>
<dbReference type="GO" id="GO:0005886">
    <property type="term" value="C:plasma membrane"/>
    <property type="evidence" value="ECO:0007669"/>
    <property type="project" value="UniProtKB-SubCell"/>
</dbReference>
<dbReference type="SUPFAM" id="SSF48029">
    <property type="entry name" value="FliG"/>
    <property type="match status" value="2"/>
</dbReference>
<dbReference type="PIRSF" id="PIRSF003161">
    <property type="entry name" value="FliG"/>
    <property type="match status" value="1"/>
</dbReference>
<dbReference type="PANTHER" id="PTHR30534:SF0">
    <property type="entry name" value="FLAGELLAR MOTOR SWITCH PROTEIN FLIG"/>
    <property type="match status" value="1"/>
</dbReference>
<evidence type="ECO:0000313" key="14">
    <source>
        <dbReference type="Proteomes" id="UP000267841"/>
    </source>
</evidence>
<evidence type="ECO:0000259" key="11">
    <source>
        <dbReference type="Pfam" id="PF14841"/>
    </source>
</evidence>
<dbReference type="EMBL" id="RCCJ01000001">
    <property type="protein sequence ID" value="RLJ71522.1"/>
    <property type="molecule type" value="Genomic_DNA"/>
</dbReference>
<dbReference type="InterPro" id="IPR032779">
    <property type="entry name" value="FliG_M"/>
</dbReference>
<dbReference type="Pfam" id="PF01706">
    <property type="entry name" value="FliG_C"/>
    <property type="match status" value="1"/>
</dbReference>
<keyword evidence="13" id="KW-0969">Cilium</keyword>
<dbReference type="Gene3D" id="1.20.5.2020">
    <property type="match status" value="1"/>
</dbReference>
<protein>
    <recommendedName>
        <fullName evidence="4">Flagellar motor switch protein FliG</fullName>
    </recommendedName>
</protein>
<dbReference type="InterPro" id="IPR028263">
    <property type="entry name" value="FliG_N"/>
</dbReference>
<accession>A0A497XWI9</accession>
<comment type="caution">
    <text evidence="13">The sequence shown here is derived from an EMBL/GenBank/DDBJ whole genome shotgun (WGS) entry which is preliminary data.</text>
</comment>
<evidence type="ECO:0000313" key="13">
    <source>
        <dbReference type="EMBL" id="RLJ71522.1"/>
    </source>
</evidence>
<sequence>MAEATGRELSKVEKAAILLMSLPPDVAANILKEFTEEEIQKVFLTAARIKEIKPSDIETSVQEFLENYSFVATQYSNLETLLEQLQGILPPEIYERIKSLLGSAGVAEGLEQLERIDTRVLVGLIKNEHPQTIAVLLSQLSPRKASEILQWLPETLKFEVVKRIATLENISPQFLRELIETVTEEIKALGISGGIKKQEGVAIAAELMNMLDKETTETLLRKIGEEDPTLEEKIREKMFTFEDIRKLDNRAIIEVLKSVDKNTLIIALKAAPDDIKEKFFSNMSKRAAKIMQEDMEALGPVKKSEAERAQKQVVAIIRKLIDEGKIELGGEEAYV</sequence>
<dbReference type="OrthoDB" id="9780302at2"/>
<evidence type="ECO:0000256" key="3">
    <source>
        <dbReference type="ARBA" id="ARBA00010299"/>
    </source>
</evidence>
<evidence type="ECO:0000256" key="5">
    <source>
        <dbReference type="ARBA" id="ARBA00022475"/>
    </source>
</evidence>
<evidence type="ECO:0000259" key="10">
    <source>
        <dbReference type="Pfam" id="PF01706"/>
    </source>
</evidence>
<evidence type="ECO:0000256" key="8">
    <source>
        <dbReference type="ARBA" id="ARBA00023136"/>
    </source>
</evidence>
<comment type="similarity">
    <text evidence="3">Belongs to the FliG family.</text>
</comment>
<dbReference type="NCBIfam" id="TIGR00207">
    <property type="entry name" value="fliG"/>
    <property type="match status" value="1"/>
</dbReference>
<feature type="domain" description="Flagellar motor switch protein FliG N-terminal" evidence="12">
    <location>
        <begin position="8"/>
        <end position="93"/>
    </location>
</feature>
<evidence type="ECO:0000256" key="1">
    <source>
        <dbReference type="ARBA" id="ARBA00004117"/>
    </source>
</evidence>
<keyword evidence="6" id="KW-0145">Chemotaxis</keyword>
<evidence type="ECO:0000256" key="6">
    <source>
        <dbReference type="ARBA" id="ARBA00022500"/>
    </source>
</evidence>
<dbReference type="InterPro" id="IPR023087">
    <property type="entry name" value="Flg_Motor_Flig_C"/>
</dbReference>
<dbReference type="GO" id="GO:0003774">
    <property type="term" value="F:cytoskeletal motor activity"/>
    <property type="evidence" value="ECO:0007669"/>
    <property type="project" value="InterPro"/>
</dbReference>
<evidence type="ECO:0000259" key="12">
    <source>
        <dbReference type="Pfam" id="PF14842"/>
    </source>
</evidence>
<evidence type="ECO:0000256" key="9">
    <source>
        <dbReference type="ARBA" id="ARBA00023143"/>
    </source>
</evidence>
<evidence type="ECO:0000256" key="7">
    <source>
        <dbReference type="ARBA" id="ARBA00022779"/>
    </source>
</evidence>
<dbReference type="Proteomes" id="UP000267841">
    <property type="component" value="Unassembled WGS sequence"/>
</dbReference>
<dbReference type="Pfam" id="PF14841">
    <property type="entry name" value="FliG_M"/>
    <property type="match status" value="1"/>
</dbReference>
<name>A0A497XWI9_9AQUI</name>
<gene>
    <name evidence="13" type="ORF">BCF55_1824</name>
</gene>
<keyword evidence="13" id="KW-0282">Flagellum</keyword>
<organism evidence="13 14">
    <name type="scientific">Hydrogenivirga caldilitoris</name>
    <dbReference type="NCBI Taxonomy" id="246264"/>
    <lineage>
        <taxon>Bacteria</taxon>
        <taxon>Pseudomonadati</taxon>
        <taxon>Aquificota</taxon>
        <taxon>Aquificia</taxon>
        <taxon>Aquificales</taxon>
        <taxon>Aquificaceae</taxon>
        <taxon>Hydrogenivirga</taxon>
    </lineage>
</organism>
<dbReference type="InterPro" id="IPR000090">
    <property type="entry name" value="Flg_Motor_Flig"/>
</dbReference>
<dbReference type="Gene3D" id="1.10.220.30">
    <property type="match status" value="3"/>
</dbReference>
<dbReference type="RefSeq" id="WP_121012963.1">
    <property type="nucleotide sequence ID" value="NZ_RCCJ01000001.1"/>
</dbReference>
<dbReference type="InterPro" id="IPR011002">
    <property type="entry name" value="FliG_a-hlx"/>
</dbReference>
<dbReference type="AlphaFoldDB" id="A0A497XWI9"/>
<keyword evidence="13" id="KW-0966">Cell projection</keyword>
<proteinExistence type="inferred from homology"/>
<evidence type="ECO:0000256" key="2">
    <source>
        <dbReference type="ARBA" id="ARBA00004413"/>
    </source>
</evidence>
<keyword evidence="14" id="KW-1185">Reference proteome</keyword>